<dbReference type="EMBL" id="KI686712">
    <property type="protein sequence ID" value="ETK84746.1"/>
    <property type="molecule type" value="Genomic_DNA"/>
</dbReference>
<proteinExistence type="predicted"/>
<gene>
    <name evidence="1" type="ORF">L915_10313</name>
</gene>
<accession>W2GR22</accession>
<evidence type="ECO:0000313" key="1">
    <source>
        <dbReference type="EMBL" id="ETK84746.1"/>
    </source>
</evidence>
<name>W2GR22_PHYNI</name>
<organism evidence="1">
    <name type="scientific">Phytophthora nicotianae</name>
    <name type="common">Potato buckeye rot agent</name>
    <name type="synonym">Phytophthora parasitica</name>
    <dbReference type="NCBI Taxonomy" id="4792"/>
    <lineage>
        <taxon>Eukaryota</taxon>
        <taxon>Sar</taxon>
        <taxon>Stramenopiles</taxon>
        <taxon>Oomycota</taxon>
        <taxon>Peronosporomycetes</taxon>
        <taxon>Peronosporales</taxon>
        <taxon>Peronosporaceae</taxon>
        <taxon>Phytophthora</taxon>
    </lineage>
</organism>
<dbReference type="Proteomes" id="UP000053236">
    <property type="component" value="Unassembled WGS sequence"/>
</dbReference>
<sequence length="119" mass="13728">MHKLIRCLNKLAAHSRVVLDITRLIRLRPLSQQQRDATSKNHTPLTKYFWNTKTLEKIHSLKSHEFLPAQFVCENTSSVSVRQLLPRSENILTTGILTEMARVTPKMLVTTEHLRQASN</sequence>
<dbReference type="AlphaFoldDB" id="W2GR22"/>
<protein>
    <submittedName>
        <fullName evidence="1">Uncharacterized protein</fullName>
    </submittedName>
</protein>
<reference evidence="1" key="1">
    <citation type="submission" date="2013-11" db="EMBL/GenBank/DDBJ databases">
        <title>The Genome Sequence of Phytophthora parasitica CJ02B3.</title>
        <authorList>
            <consortium name="The Broad Institute Genomics Platform"/>
            <person name="Russ C."/>
            <person name="Tyler B."/>
            <person name="Panabieres F."/>
            <person name="Shan W."/>
            <person name="Tripathy S."/>
            <person name="Grunwald N."/>
            <person name="Machado M."/>
            <person name="Johnson C.S."/>
            <person name="Arredondo F."/>
            <person name="Hong C."/>
            <person name="Coffey M."/>
            <person name="Young S.K."/>
            <person name="Zeng Q."/>
            <person name="Gargeya S."/>
            <person name="Fitzgerald M."/>
            <person name="Abouelleil A."/>
            <person name="Alvarado L."/>
            <person name="Chapman S.B."/>
            <person name="Gainer-Dewar J."/>
            <person name="Goldberg J."/>
            <person name="Griggs A."/>
            <person name="Gujja S."/>
            <person name="Hansen M."/>
            <person name="Howarth C."/>
            <person name="Imamovic A."/>
            <person name="Ireland A."/>
            <person name="Larimer J."/>
            <person name="McCowan C."/>
            <person name="Murphy C."/>
            <person name="Pearson M."/>
            <person name="Poon T.W."/>
            <person name="Priest M."/>
            <person name="Roberts A."/>
            <person name="Saif S."/>
            <person name="Shea T."/>
            <person name="Sykes S."/>
            <person name="Wortman J."/>
            <person name="Nusbaum C."/>
            <person name="Birren B."/>
        </authorList>
    </citation>
    <scope>NUCLEOTIDE SEQUENCE [LARGE SCALE GENOMIC DNA]</scope>
    <source>
        <strain evidence="1">CJ02B3</strain>
    </source>
</reference>